<dbReference type="GO" id="GO:0008270">
    <property type="term" value="F:zinc ion binding"/>
    <property type="evidence" value="ECO:0007669"/>
    <property type="project" value="UniProtKB-KW"/>
</dbReference>
<evidence type="ECO:0000256" key="11">
    <source>
        <dbReference type="PROSITE-ProRule" id="PRU00175"/>
    </source>
</evidence>
<comment type="pathway">
    <text evidence="3">Protein modification; protein ubiquitination.</text>
</comment>
<dbReference type="GO" id="GO:0005634">
    <property type="term" value="C:nucleus"/>
    <property type="evidence" value="ECO:0007669"/>
    <property type="project" value="UniProtKB-SubCell"/>
</dbReference>
<dbReference type="FunFam" id="3.30.40.10:FF:000273">
    <property type="entry name" value="E3 ubiquitin-protein ligase RBX1"/>
    <property type="match status" value="1"/>
</dbReference>
<dbReference type="InterPro" id="IPR013083">
    <property type="entry name" value="Znf_RING/FYVE/PHD"/>
</dbReference>
<evidence type="ECO:0000256" key="8">
    <source>
        <dbReference type="ARBA" id="ARBA00022786"/>
    </source>
</evidence>
<evidence type="ECO:0000313" key="13">
    <source>
        <dbReference type="EMBL" id="WUR02674.1"/>
    </source>
</evidence>
<keyword evidence="6" id="KW-0479">Metal-binding</keyword>
<dbReference type="GO" id="GO:0031463">
    <property type="term" value="C:Cul3-RING ubiquitin ligase complex"/>
    <property type="evidence" value="ECO:0007669"/>
    <property type="project" value="UniProtKB-ARBA"/>
</dbReference>
<keyword evidence="10" id="KW-0539">Nucleus</keyword>
<dbReference type="GO" id="GO:0005737">
    <property type="term" value="C:cytoplasm"/>
    <property type="evidence" value="ECO:0007669"/>
    <property type="project" value="UniProtKB-SubCell"/>
</dbReference>
<sequence length="101" mass="11737">MNPDHFITLKKWNLVGLWSLDMQVETCAICRNHIMDSCVECQNGLLNDEECSVSWGTCNHAFHSHCISRWLVSKNVCPLDTKPWTYYQPSIESKDSVKYKQ</sequence>
<protein>
    <submittedName>
        <fullName evidence="13">E3 ubiquitin-protein ligase RBX1</fullName>
    </submittedName>
</protein>
<evidence type="ECO:0000259" key="12">
    <source>
        <dbReference type="PROSITE" id="PS50089"/>
    </source>
</evidence>
<comment type="similarity">
    <text evidence="4">Belongs to the RING-box family.</text>
</comment>
<evidence type="ECO:0000256" key="9">
    <source>
        <dbReference type="ARBA" id="ARBA00022833"/>
    </source>
</evidence>
<dbReference type="Pfam" id="PF12678">
    <property type="entry name" value="zf-rbx1"/>
    <property type="match status" value="1"/>
</dbReference>
<organism evidence="13 14">
    <name type="scientific">Vairimorpha necatrix</name>
    <dbReference type="NCBI Taxonomy" id="6039"/>
    <lineage>
        <taxon>Eukaryota</taxon>
        <taxon>Fungi</taxon>
        <taxon>Fungi incertae sedis</taxon>
        <taxon>Microsporidia</taxon>
        <taxon>Nosematidae</taxon>
        <taxon>Vairimorpha</taxon>
    </lineage>
</organism>
<evidence type="ECO:0000256" key="7">
    <source>
        <dbReference type="ARBA" id="ARBA00022771"/>
    </source>
</evidence>
<dbReference type="EMBL" id="CP142727">
    <property type="protein sequence ID" value="WUR02674.1"/>
    <property type="molecule type" value="Genomic_DNA"/>
</dbReference>
<proteinExistence type="inferred from homology"/>
<dbReference type="GeneID" id="90540485"/>
<dbReference type="KEGG" id="vnx:VNE69_02195"/>
<accession>A0AAX4J9P2</accession>
<evidence type="ECO:0000256" key="10">
    <source>
        <dbReference type="ARBA" id="ARBA00023242"/>
    </source>
</evidence>
<keyword evidence="8" id="KW-0833">Ubl conjugation pathway</keyword>
<keyword evidence="14" id="KW-1185">Reference proteome</keyword>
<dbReference type="Proteomes" id="UP001334084">
    <property type="component" value="Chromosome 2"/>
</dbReference>
<dbReference type="Gene3D" id="3.30.40.10">
    <property type="entry name" value="Zinc/RING finger domain, C3HC4 (zinc finger)"/>
    <property type="match status" value="1"/>
</dbReference>
<evidence type="ECO:0000256" key="2">
    <source>
        <dbReference type="ARBA" id="ARBA00004496"/>
    </source>
</evidence>
<dbReference type="SUPFAM" id="SSF57850">
    <property type="entry name" value="RING/U-box"/>
    <property type="match status" value="1"/>
</dbReference>
<evidence type="ECO:0000256" key="3">
    <source>
        <dbReference type="ARBA" id="ARBA00004906"/>
    </source>
</evidence>
<evidence type="ECO:0000256" key="4">
    <source>
        <dbReference type="ARBA" id="ARBA00009273"/>
    </source>
</evidence>
<dbReference type="PANTHER" id="PTHR11210">
    <property type="entry name" value="RING BOX"/>
    <property type="match status" value="1"/>
</dbReference>
<dbReference type="RefSeq" id="XP_065328819.1">
    <property type="nucleotide sequence ID" value="XM_065472747.1"/>
</dbReference>
<dbReference type="PROSITE" id="PS50089">
    <property type="entry name" value="ZF_RING_2"/>
    <property type="match status" value="1"/>
</dbReference>
<evidence type="ECO:0000256" key="5">
    <source>
        <dbReference type="ARBA" id="ARBA00022490"/>
    </source>
</evidence>
<keyword evidence="7 11" id="KW-0863">Zinc-finger</keyword>
<keyword evidence="9" id="KW-0862">Zinc</keyword>
<dbReference type="AlphaFoldDB" id="A0AAX4J9P2"/>
<evidence type="ECO:0000313" key="14">
    <source>
        <dbReference type="Proteomes" id="UP001334084"/>
    </source>
</evidence>
<evidence type="ECO:0000256" key="1">
    <source>
        <dbReference type="ARBA" id="ARBA00004123"/>
    </source>
</evidence>
<gene>
    <name evidence="13" type="ORF">VNE69_02195</name>
</gene>
<dbReference type="InterPro" id="IPR051031">
    <property type="entry name" value="RING-box_E3_Ubiquitin_Ligase"/>
</dbReference>
<feature type="domain" description="RING-type" evidence="12">
    <location>
        <begin position="27"/>
        <end position="81"/>
    </location>
</feature>
<dbReference type="InterPro" id="IPR024766">
    <property type="entry name" value="Znf_RING_H2"/>
</dbReference>
<name>A0AAX4J9P2_9MICR</name>
<evidence type="ECO:0000256" key="6">
    <source>
        <dbReference type="ARBA" id="ARBA00022723"/>
    </source>
</evidence>
<dbReference type="InterPro" id="IPR001841">
    <property type="entry name" value="Znf_RING"/>
</dbReference>
<keyword evidence="5" id="KW-0963">Cytoplasm</keyword>
<comment type="subcellular location">
    <subcellularLocation>
        <location evidence="2">Cytoplasm</location>
    </subcellularLocation>
    <subcellularLocation>
        <location evidence="1">Nucleus</location>
    </subcellularLocation>
</comment>
<reference evidence="13" key="1">
    <citation type="journal article" date="2024" name="BMC Genomics">
        <title>Functional annotation of a divergent genome using sequence and structure-based similarity.</title>
        <authorList>
            <person name="Svedberg D."/>
            <person name="Winiger R.R."/>
            <person name="Berg A."/>
            <person name="Sharma H."/>
            <person name="Tellgren-Roth C."/>
            <person name="Debrunner-Vossbrinck B.A."/>
            <person name="Vossbrinck C.R."/>
            <person name="Barandun J."/>
        </authorList>
    </citation>
    <scope>NUCLEOTIDE SEQUENCE</scope>
    <source>
        <strain evidence="13">Illinois isolate</strain>
    </source>
</reference>